<evidence type="ECO:0000313" key="11">
    <source>
        <dbReference type="EMBL" id="KAJ1928344.1"/>
    </source>
</evidence>
<dbReference type="Gene3D" id="1.10.287.1130">
    <property type="entry name" value="CytochromE C oxidase copper chaperone"/>
    <property type="match status" value="1"/>
</dbReference>
<evidence type="ECO:0000313" key="10">
    <source>
        <dbReference type="EMBL" id="KAJ1924647.1"/>
    </source>
</evidence>
<sequence>MGSSNSKPTPSQPSDKVPQLPTKATLNDQPIEDVPSKKAEEKTEKLKPCCACPETKKARDDCVLYKGEENCQDLIEKHRQCLRDLGFKV</sequence>
<keyword evidence="5" id="KW-0496">Mitochondrion</keyword>
<reference evidence="11" key="1">
    <citation type="submission" date="2022-07" db="EMBL/GenBank/DDBJ databases">
        <title>Phylogenomic reconstructions and comparative analyses of Kickxellomycotina fungi.</title>
        <authorList>
            <person name="Reynolds N.K."/>
            <person name="Stajich J.E."/>
            <person name="Barry K."/>
            <person name="Grigoriev I.V."/>
            <person name="Crous P."/>
            <person name="Smith M.E."/>
        </authorList>
    </citation>
    <scope>NUCLEOTIDE SEQUENCE</scope>
    <source>
        <strain evidence="11">RSA 861</strain>
    </source>
</reference>
<dbReference type="EMBL" id="JANBPT010000261">
    <property type="protein sequence ID" value="KAJ1924647.1"/>
    <property type="molecule type" value="Genomic_DNA"/>
</dbReference>
<keyword evidence="4 8" id="KW-0186">Copper</keyword>
<dbReference type="GO" id="GO:0005758">
    <property type="term" value="C:mitochondrial intermembrane space"/>
    <property type="evidence" value="ECO:0007669"/>
    <property type="project" value="UniProtKB-SubCell"/>
</dbReference>
<dbReference type="InterPro" id="IPR009069">
    <property type="entry name" value="Cys_alpha_HP_mot_SF"/>
</dbReference>
<dbReference type="GO" id="GO:0005507">
    <property type="term" value="F:copper ion binding"/>
    <property type="evidence" value="ECO:0007669"/>
    <property type="project" value="InterPro"/>
</dbReference>
<comment type="subcellular location">
    <subcellularLocation>
        <location evidence="1">Mitochondrion intermembrane space</location>
    </subcellularLocation>
</comment>
<evidence type="ECO:0000256" key="2">
    <source>
        <dbReference type="ARBA" id="ARBA00009241"/>
    </source>
</evidence>
<feature type="binding site" evidence="8">
    <location>
        <position position="49"/>
    </location>
    <ligand>
        <name>Cu cation</name>
        <dbReference type="ChEBI" id="CHEBI:23378"/>
    </ligand>
</feature>
<keyword evidence="12" id="KW-1185">Reference proteome</keyword>
<evidence type="ECO:0000256" key="7">
    <source>
        <dbReference type="ARBA" id="ARBA00023186"/>
    </source>
</evidence>
<feature type="compositionally biased region" description="Polar residues" evidence="9">
    <location>
        <begin position="1"/>
        <end position="14"/>
    </location>
</feature>
<dbReference type="AlphaFoldDB" id="A0A9W8E194"/>
<organism evidence="11 12">
    <name type="scientific">Tieghemiomyces parasiticus</name>
    <dbReference type="NCBI Taxonomy" id="78921"/>
    <lineage>
        <taxon>Eukaryota</taxon>
        <taxon>Fungi</taxon>
        <taxon>Fungi incertae sedis</taxon>
        <taxon>Zoopagomycota</taxon>
        <taxon>Kickxellomycotina</taxon>
        <taxon>Dimargaritomycetes</taxon>
        <taxon>Dimargaritales</taxon>
        <taxon>Dimargaritaceae</taxon>
        <taxon>Tieghemiomyces</taxon>
    </lineage>
</organism>
<proteinExistence type="inferred from homology"/>
<feature type="region of interest" description="Disordered" evidence="9">
    <location>
        <begin position="1"/>
        <end position="41"/>
    </location>
</feature>
<evidence type="ECO:0000256" key="5">
    <source>
        <dbReference type="ARBA" id="ARBA00023128"/>
    </source>
</evidence>
<dbReference type="Pfam" id="PF05051">
    <property type="entry name" value="COX17"/>
    <property type="match status" value="1"/>
</dbReference>
<dbReference type="PROSITE" id="PS51808">
    <property type="entry name" value="CHCH"/>
    <property type="match status" value="1"/>
</dbReference>
<feature type="binding site" evidence="8">
    <location>
        <position position="50"/>
    </location>
    <ligand>
        <name>Cu cation</name>
        <dbReference type="ChEBI" id="CHEBI:23378"/>
    </ligand>
</feature>
<accession>A0A9W8E194</accession>
<protein>
    <submittedName>
        <fullName evidence="11">Cytochrome c oxidase copper chaperone</fullName>
    </submittedName>
</protein>
<dbReference type="SUPFAM" id="SSF47072">
    <property type="entry name" value="Cysteine alpha-hairpin motif"/>
    <property type="match status" value="1"/>
</dbReference>
<evidence type="ECO:0000256" key="6">
    <source>
        <dbReference type="ARBA" id="ARBA00023157"/>
    </source>
</evidence>
<evidence type="ECO:0000256" key="8">
    <source>
        <dbReference type="PIRSR" id="PIRSR607745-1"/>
    </source>
</evidence>
<keyword evidence="7" id="KW-0143">Chaperone</keyword>
<evidence type="ECO:0000313" key="12">
    <source>
        <dbReference type="Proteomes" id="UP001150569"/>
    </source>
</evidence>
<dbReference type="GO" id="GO:0016531">
    <property type="term" value="F:copper chaperone activity"/>
    <property type="evidence" value="ECO:0007669"/>
    <property type="project" value="InterPro"/>
</dbReference>
<dbReference type="GO" id="GO:0033617">
    <property type="term" value="P:mitochondrial respiratory chain complex IV assembly"/>
    <property type="evidence" value="ECO:0007669"/>
    <property type="project" value="TreeGrafter"/>
</dbReference>
<evidence type="ECO:0000256" key="9">
    <source>
        <dbReference type="SAM" id="MobiDB-lite"/>
    </source>
</evidence>
<evidence type="ECO:0000256" key="1">
    <source>
        <dbReference type="ARBA" id="ARBA00004569"/>
    </source>
</evidence>
<dbReference type="PANTHER" id="PTHR16719:SF0">
    <property type="entry name" value="CYTOCHROME C OXIDASE COPPER CHAPERONE"/>
    <property type="match status" value="1"/>
</dbReference>
<comment type="similarity">
    <text evidence="2">Belongs to the COX17 family.</text>
</comment>
<gene>
    <name evidence="11" type="primary">COX17_1</name>
    <name evidence="10" type="synonym">COX17_2</name>
    <name evidence="11" type="ORF">IWQ60_002126</name>
    <name evidence="10" type="ORF">IWQ60_005053</name>
</gene>
<comment type="caution">
    <text evidence="11">The sequence shown here is derived from an EMBL/GenBank/DDBJ whole genome shotgun (WGS) entry which is preliminary data.</text>
</comment>
<keyword evidence="6" id="KW-1015">Disulfide bond</keyword>
<dbReference type="InterPro" id="IPR007745">
    <property type="entry name" value="Cyt_c_oxidase_Cu-chaperone"/>
</dbReference>
<keyword evidence="3 8" id="KW-0479">Metal-binding</keyword>
<dbReference type="PANTHER" id="PTHR16719">
    <property type="entry name" value="CYTOCHROME C OXIDASE COPPER CHAPERONE"/>
    <property type="match status" value="1"/>
</dbReference>
<evidence type="ECO:0000256" key="3">
    <source>
        <dbReference type="ARBA" id="ARBA00022723"/>
    </source>
</evidence>
<name>A0A9W8E194_9FUNG</name>
<dbReference type="OrthoDB" id="1915887at2759"/>
<dbReference type="EMBL" id="JANBPT010000076">
    <property type="protein sequence ID" value="KAJ1928344.1"/>
    <property type="molecule type" value="Genomic_DNA"/>
</dbReference>
<evidence type="ECO:0000256" key="4">
    <source>
        <dbReference type="ARBA" id="ARBA00023008"/>
    </source>
</evidence>
<dbReference type="Proteomes" id="UP001150569">
    <property type="component" value="Unassembled WGS sequence"/>
</dbReference>